<keyword evidence="5" id="KW-1185">Reference proteome</keyword>
<reference evidence="5" key="1">
    <citation type="journal article" date="2019" name="Int. J. Syst. Evol. Microbiol.">
        <title>The Global Catalogue of Microorganisms (GCM) 10K type strain sequencing project: providing services to taxonomists for standard genome sequencing and annotation.</title>
        <authorList>
            <consortium name="The Broad Institute Genomics Platform"/>
            <consortium name="The Broad Institute Genome Sequencing Center for Infectious Disease"/>
            <person name="Wu L."/>
            <person name="Ma J."/>
        </authorList>
    </citation>
    <scope>NUCLEOTIDE SEQUENCE [LARGE SCALE GENOMIC DNA]</scope>
    <source>
        <strain evidence="5">CGMCC 4.7289</strain>
    </source>
</reference>
<dbReference type="RefSeq" id="WP_253761645.1">
    <property type="nucleotide sequence ID" value="NZ_JAMZDZ010000001.1"/>
</dbReference>
<evidence type="ECO:0000256" key="1">
    <source>
        <dbReference type="ARBA" id="ARBA00022741"/>
    </source>
</evidence>
<dbReference type="PROSITE" id="PS00211">
    <property type="entry name" value="ABC_TRANSPORTER_1"/>
    <property type="match status" value="1"/>
</dbReference>
<evidence type="ECO:0000313" key="4">
    <source>
        <dbReference type="EMBL" id="MFC4134173.1"/>
    </source>
</evidence>
<dbReference type="Pfam" id="PF00005">
    <property type="entry name" value="ABC_tran"/>
    <property type="match status" value="1"/>
</dbReference>
<evidence type="ECO:0000259" key="3">
    <source>
        <dbReference type="PROSITE" id="PS50893"/>
    </source>
</evidence>
<keyword evidence="2 4" id="KW-0067">ATP-binding</keyword>
<gene>
    <name evidence="4" type="ORF">ACFOZ4_26485</name>
</gene>
<dbReference type="SUPFAM" id="SSF52540">
    <property type="entry name" value="P-loop containing nucleoside triphosphate hydrolases"/>
    <property type="match status" value="1"/>
</dbReference>
<dbReference type="Proteomes" id="UP001595816">
    <property type="component" value="Unassembled WGS sequence"/>
</dbReference>
<dbReference type="InterPro" id="IPR027417">
    <property type="entry name" value="P-loop_NTPase"/>
</dbReference>
<dbReference type="GO" id="GO:0005524">
    <property type="term" value="F:ATP binding"/>
    <property type="evidence" value="ECO:0007669"/>
    <property type="project" value="UniProtKB-KW"/>
</dbReference>
<accession>A0ABV8LUR1</accession>
<comment type="caution">
    <text evidence="4">The sequence shown here is derived from an EMBL/GenBank/DDBJ whole genome shotgun (WGS) entry which is preliminary data.</text>
</comment>
<feature type="domain" description="ABC transporter" evidence="3">
    <location>
        <begin position="2"/>
        <end position="225"/>
    </location>
</feature>
<dbReference type="Gene3D" id="3.40.50.300">
    <property type="entry name" value="P-loop containing nucleotide triphosphate hydrolases"/>
    <property type="match status" value="1"/>
</dbReference>
<keyword evidence="1" id="KW-0547">Nucleotide-binding</keyword>
<dbReference type="InterPro" id="IPR017871">
    <property type="entry name" value="ABC_transporter-like_CS"/>
</dbReference>
<dbReference type="EMBL" id="JBHSAY010000015">
    <property type="protein sequence ID" value="MFC4134173.1"/>
    <property type="molecule type" value="Genomic_DNA"/>
</dbReference>
<dbReference type="CDD" id="cd03230">
    <property type="entry name" value="ABC_DR_subfamily_A"/>
    <property type="match status" value="1"/>
</dbReference>
<evidence type="ECO:0000256" key="2">
    <source>
        <dbReference type="ARBA" id="ARBA00022840"/>
    </source>
</evidence>
<sequence length="247" mass="25941">MIEVKDLVVDRGKLRVLDGFSCSVPTGSITGLLGPSGSGKTTLMRAVVGVQLVRSGTVTVLGQPAGSATLRHKIGYLTQAPSVYADLTVRENARYFAALHGLDSAHADQVVVDVGLGGAATQLVGDLSGGQRSRASLACALVGKPEILVLDEPTVGQDPVLRDELWARFRQLAVDGATVLVSSHVMDEANRCDRLLLIRRGELIADDTPAAVKASAGTEDLDQAFLTLIRRHGDALEQGGLPAGEER</sequence>
<dbReference type="SMART" id="SM00382">
    <property type="entry name" value="AAA"/>
    <property type="match status" value="1"/>
</dbReference>
<organism evidence="4 5">
    <name type="scientific">Hamadaea flava</name>
    <dbReference type="NCBI Taxonomy" id="1742688"/>
    <lineage>
        <taxon>Bacteria</taxon>
        <taxon>Bacillati</taxon>
        <taxon>Actinomycetota</taxon>
        <taxon>Actinomycetes</taxon>
        <taxon>Micromonosporales</taxon>
        <taxon>Micromonosporaceae</taxon>
        <taxon>Hamadaea</taxon>
    </lineage>
</organism>
<dbReference type="InterPro" id="IPR003439">
    <property type="entry name" value="ABC_transporter-like_ATP-bd"/>
</dbReference>
<evidence type="ECO:0000313" key="5">
    <source>
        <dbReference type="Proteomes" id="UP001595816"/>
    </source>
</evidence>
<dbReference type="PANTHER" id="PTHR43038:SF3">
    <property type="entry name" value="ABC TRANSPORTER G FAMILY MEMBER 20 ISOFORM X1"/>
    <property type="match status" value="1"/>
</dbReference>
<dbReference type="PROSITE" id="PS50893">
    <property type="entry name" value="ABC_TRANSPORTER_2"/>
    <property type="match status" value="1"/>
</dbReference>
<dbReference type="PANTHER" id="PTHR43038">
    <property type="entry name" value="ATP-BINDING CASSETTE, SUB-FAMILY H, MEMBER 1"/>
    <property type="match status" value="1"/>
</dbReference>
<dbReference type="InterPro" id="IPR003593">
    <property type="entry name" value="AAA+_ATPase"/>
</dbReference>
<name>A0ABV8LUR1_9ACTN</name>
<protein>
    <submittedName>
        <fullName evidence="4">ABC transporter ATP-binding protein</fullName>
    </submittedName>
</protein>
<proteinExistence type="predicted"/>